<dbReference type="PROSITE" id="PS00409">
    <property type="entry name" value="PROKAR_NTER_METHYL"/>
    <property type="match status" value="1"/>
</dbReference>
<keyword evidence="1" id="KW-1133">Transmembrane helix</keyword>
<dbReference type="Gene3D" id="3.30.700.10">
    <property type="entry name" value="Glycoprotein, Type 4 Pilin"/>
    <property type="match status" value="1"/>
</dbReference>
<dbReference type="EMBL" id="RJUK01000001">
    <property type="protein sequence ID" value="ROQ20651.1"/>
    <property type="molecule type" value="Genomic_DNA"/>
</dbReference>
<proteinExistence type="predicted"/>
<feature type="transmembrane region" description="Helical" evidence="1">
    <location>
        <begin position="21"/>
        <end position="40"/>
    </location>
</feature>
<keyword evidence="1" id="KW-0812">Transmembrane</keyword>
<evidence type="ECO:0000313" key="3">
    <source>
        <dbReference type="Proteomes" id="UP000273643"/>
    </source>
</evidence>
<dbReference type="InterPro" id="IPR012902">
    <property type="entry name" value="N_methyl_site"/>
</dbReference>
<dbReference type="NCBIfam" id="TIGR02532">
    <property type="entry name" value="IV_pilin_GFxxxE"/>
    <property type="match status" value="1"/>
</dbReference>
<dbReference type="Pfam" id="PF07963">
    <property type="entry name" value="N_methyl"/>
    <property type="match status" value="1"/>
</dbReference>
<sequence length="152" mass="15729">MPSACAMYNGRKSSGFSLIELIAVIILLGIISVVALPRFYDTDAAAIQSARDQVLSAFFTAQQIAMARASTSNTIQVTVVTSGLNVTENGTPVSATGGTYPLTLPEGVAITVGTGTYSFDKLGRTDPGQIVLARGSTSATVRVEASGYAYTP</sequence>
<dbReference type="RefSeq" id="WP_123637764.1">
    <property type="nucleotide sequence ID" value="NZ_RJUK01000001.1"/>
</dbReference>
<dbReference type="OrthoDB" id="5705779at2"/>
<dbReference type="Proteomes" id="UP000273643">
    <property type="component" value="Unassembled WGS sequence"/>
</dbReference>
<gene>
    <name evidence="2" type="ORF">EDC38_1264</name>
</gene>
<name>A0A3N1NZ33_9GAMM</name>
<dbReference type="AlphaFoldDB" id="A0A3N1NZ33"/>
<keyword evidence="3" id="KW-1185">Reference proteome</keyword>
<dbReference type="SUPFAM" id="SSF54523">
    <property type="entry name" value="Pili subunits"/>
    <property type="match status" value="1"/>
</dbReference>
<evidence type="ECO:0000313" key="2">
    <source>
        <dbReference type="EMBL" id="ROQ20651.1"/>
    </source>
</evidence>
<comment type="caution">
    <text evidence="2">The sequence shown here is derived from an EMBL/GenBank/DDBJ whole genome shotgun (WGS) entry which is preliminary data.</text>
</comment>
<reference evidence="2 3" key="1">
    <citation type="submission" date="2018-11" db="EMBL/GenBank/DDBJ databases">
        <title>Genomic Encyclopedia of Type Strains, Phase IV (KMG-IV): sequencing the most valuable type-strain genomes for metagenomic binning, comparative biology and taxonomic classification.</title>
        <authorList>
            <person name="Goeker M."/>
        </authorList>
    </citation>
    <scope>NUCLEOTIDE SEQUENCE [LARGE SCALE GENOMIC DNA]</scope>
    <source>
        <strain evidence="2 3">DSM 16974</strain>
    </source>
</reference>
<keyword evidence="1" id="KW-0472">Membrane</keyword>
<evidence type="ECO:0000256" key="1">
    <source>
        <dbReference type="SAM" id="Phobius"/>
    </source>
</evidence>
<dbReference type="InterPro" id="IPR045584">
    <property type="entry name" value="Pilin-like"/>
</dbReference>
<protein>
    <submittedName>
        <fullName evidence="2">MSHA pilin protein MshC</fullName>
    </submittedName>
</protein>
<accession>A0A3N1NZ33</accession>
<organism evidence="2 3">
    <name type="scientific">Marinimicrobium koreense</name>
    <dbReference type="NCBI Taxonomy" id="306545"/>
    <lineage>
        <taxon>Bacteria</taxon>
        <taxon>Pseudomonadati</taxon>
        <taxon>Pseudomonadota</taxon>
        <taxon>Gammaproteobacteria</taxon>
        <taxon>Cellvibrionales</taxon>
        <taxon>Cellvibrionaceae</taxon>
        <taxon>Marinimicrobium</taxon>
    </lineage>
</organism>